<dbReference type="InterPro" id="IPR006531">
    <property type="entry name" value="Gp5/Vgr_OB"/>
</dbReference>
<proteinExistence type="predicted"/>
<comment type="caution">
    <text evidence="2">The sequence shown here is derived from an EMBL/GenBank/DDBJ whole genome shotgun (WGS) entry which is preliminary data.</text>
</comment>
<dbReference type="EMBL" id="BMHT01000008">
    <property type="protein sequence ID" value="GGF24434.1"/>
    <property type="molecule type" value="Genomic_DNA"/>
</dbReference>
<reference evidence="3" key="1">
    <citation type="journal article" date="2019" name="Int. J. Syst. Evol. Microbiol.">
        <title>The Global Catalogue of Microorganisms (GCM) 10K type strain sequencing project: providing services to taxonomists for standard genome sequencing and annotation.</title>
        <authorList>
            <consortium name="The Broad Institute Genomics Platform"/>
            <consortium name="The Broad Institute Genome Sequencing Center for Infectious Disease"/>
            <person name="Wu L."/>
            <person name="Ma J."/>
        </authorList>
    </citation>
    <scope>NUCLEOTIDE SEQUENCE [LARGE SCALE GENOMIC DNA]</scope>
    <source>
        <strain evidence="3">CGMCC 1.15197</strain>
    </source>
</reference>
<dbReference type="Proteomes" id="UP000632273">
    <property type="component" value="Unassembled WGS sequence"/>
</dbReference>
<name>A0ABQ1UT82_9BACT</name>
<keyword evidence="3" id="KW-1185">Reference proteome</keyword>
<dbReference type="Gene3D" id="3.55.50.10">
    <property type="entry name" value="Baseplate protein-like domains"/>
    <property type="match status" value="1"/>
</dbReference>
<evidence type="ECO:0000313" key="2">
    <source>
        <dbReference type="EMBL" id="GGF24434.1"/>
    </source>
</evidence>
<organism evidence="2 3">
    <name type="scientific">Hymenobacter cavernae</name>
    <dbReference type="NCBI Taxonomy" id="2044852"/>
    <lineage>
        <taxon>Bacteria</taxon>
        <taxon>Pseudomonadati</taxon>
        <taxon>Bacteroidota</taxon>
        <taxon>Cytophagia</taxon>
        <taxon>Cytophagales</taxon>
        <taxon>Hymenobacteraceae</taxon>
        <taxon>Hymenobacter</taxon>
    </lineage>
</organism>
<dbReference type="RefSeq" id="WP_188815837.1">
    <property type="nucleotide sequence ID" value="NZ_BMHT01000008.1"/>
</dbReference>
<dbReference type="Gene3D" id="2.30.110.50">
    <property type="match status" value="1"/>
</dbReference>
<dbReference type="NCBIfam" id="TIGR01646">
    <property type="entry name" value="vgr_GE"/>
    <property type="match status" value="1"/>
</dbReference>
<dbReference type="Pfam" id="PF05954">
    <property type="entry name" value="Phage_GPD"/>
    <property type="match status" value="1"/>
</dbReference>
<evidence type="ECO:0000259" key="1">
    <source>
        <dbReference type="Pfam" id="PF04717"/>
    </source>
</evidence>
<feature type="domain" description="Gp5/Type VI secretion system Vgr protein OB-fold" evidence="1">
    <location>
        <begin position="379"/>
        <end position="454"/>
    </location>
</feature>
<gene>
    <name evidence="2" type="ORF">GCM10011383_40080</name>
</gene>
<dbReference type="InterPro" id="IPR006533">
    <property type="entry name" value="T6SS_Vgr_RhsGE"/>
</dbReference>
<protein>
    <recommendedName>
        <fullName evidence="1">Gp5/Type VI secretion system Vgr protein OB-fold domain-containing protein</fullName>
    </recommendedName>
</protein>
<dbReference type="SUPFAM" id="SSF69279">
    <property type="entry name" value="Phage tail proteins"/>
    <property type="match status" value="1"/>
</dbReference>
<dbReference type="Gene3D" id="2.40.50.230">
    <property type="entry name" value="Gp5 N-terminal domain"/>
    <property type="match status" value="1"/>
</dbReference>
<dbReference type="SUPFAM" id="SSF69255">
    <property type="entry name" value="gp5 N-terminal domain-like"/>
    <property type="match status" value="1"/>
</dbReference>
<accession>A0ABQ1UT82</accession>
<dbReference type="InterPro" id="IPR037026">
    <property type="entry name" value="Vgr_OB-fold_dom_sf"/>
</dbReference>
<dbReference type="Gene3D" id="4.10.220.110">
    <property type="match status" value="1"/>
</dbReference>
<dbReference type="Pfam" id="PF04717">
    <property type="entry name" value="Phage_base_V"/>
    <property type="match status" value="1"/>
</dbReference>
<evidence type="ECO:0000313" key="3">
    <source>
        <dbReference type="Proteomes" id="UP000632273"/>
    </source>
</evidence>
<sequence length="585" mass="62895">MPENPRTPDTPASRDLPTFTVKVEGQALARAYQVLAVRVQKEANRIPTAHLVLKDGSAAAGTFPASNADLFVPGRKVEVWAGYHEKEQLIFKGLVIKHAIEARTTGTTRLNVTCKDAFVKTTLAPKRRYFLDKKDSEVAEQIVEEYSGLTLDATATTPKHEELLQYDATDWDFLVMRAEANGMLCLVDDGKLTITKPKLDQAPVTKLQFGATVLDFDAEIDARNQLSGLTTTTWDYSESEMAKAEAAEPSFKQQGNLSTDDLAEALGTKLTLQHGGYLPTGELQAWADATLLKRRLAKIRGRIRFYGNADVKPGTVINLAGMGERFNGDAYVTGVNHRLDNGNWTTDAQFGLNPQPFAAEINVSAPPAGGLLPSIAGLQIGVVTALEGDAAGEERIAVRLPVLDAAGSGSRARVLSVDAGNQRGFYFRPEVGDEVVVGFLNNDPREAVVLGGLHSSHNPIPSPFKTADANPKKGYVSRSKLQVVFDDEKKSLTLETPAGNLFKLDDEAKSITVQDQHGNKIVLSDAGITLESIKDVIIKAATDVKVTGVNVTHTAQTQFKASGSGTAEVSSSGNTTIKGAMVQIN</sequence>